<dbReference type="GO" id="GO:0016787">
    <property type="term" value="F:hydrolase activity"/>
    <property type="evidence" value="ECO:0007669"/>
    <property type="project" value="UniProtKB-KW"/>
</dbReference>
<keyword evidence="2" id="KW-0378">Hydrolase</keyword>
<proteinExistence type="inferred from homology"/>
<evidence type="ECO:0000259" key="4">
    <source>
        <dbReference type="Pfam" id="PF02872"/>
    </source>
</evidence>
<name>A3XIW4_LEEBM</name>
<evidence type="ECO:0000313" key="5">
    <source>
        <dbReference type="EMBL" id="EAQ50510.1"/>
    </source>
</evidence>
<protein>
    <submittedName>
        <fullName evidence="5">5'-nucleotidase</fullName>
    </submittedName>
</protein>
<dbReference type="Pfam" id="PF00149">
    <property type="entry name" value="Metallophos"/>
    <property type="match status" value="1"/>
</dbReference>
<gene>
    <name evidence="5" type="ORF">MED217_05742</name>
</gene>
<evidence type="ECO:0000259" key="3">
    <source>
        <dbReference type="Pfam" id="PF00149"/>
    </source>
</evidence>
<dbReference type="Proteomes" id="UP000001601">
    <property type="component" value="Unassembled WGS sequence"/>
</dbReference>
<dbReference type="SUPFAM" id="SSF55816">
    <property type="entry name" value="5'-nucleotidase (syn. UDP-sugar hydrolase), C-terminal domain"/>
    <property type="match status" value="1"/>
</dbReference>
<dbReference type="InterPro" id="IPR004843">
    <property type="entry name" value="Calcineurin-like_PHP"/>
</dbReference>
<keyword evidence="6" id="KW-1185">Reference proteome</keyword>
<dbReference type="PANTHER" id="PTHR11575">
    <property type="entry name" value="5'-NUCLEOTIDASE-RELATED"/>
    <property type="match status" value="1"/>
</dbReference>
<dbReference type="EMBL" id="AANC01000002">
    <property type="protein sequence ID" value="EAQ50510.1"/>
    <property type="molecule type" value="Genomic_DNA"/>
</dbReference>
<dbReference type="Gene3D" id="3.60.21.10">
    <property type="match status" value="1"/>
</dbReference>
<dbReference type="InterPro" id="IPR029052">
    <property type="entry name" value="Metallo-depent_PP-like"/>
</dbReference>
<dbReference type="InterPro" id="IPR008334">
    <property type="entry name" value="5'-Nucleotdase_C"/>
</dbReference>
<dbReference type="AlphaFoldDB" id="A3XIW4"/>
<dbReference type="OrthoDB" id="9775118at2"/>
<dbReference type="RefSeq" id="WP_009779534.1">
    <property type="nucleotide sequence ID" value="NZ_CH672395.1"/>
</dbReference>
<comment type="similarity">
    <text evidence="2">Belongs to the 5'-nucleotidase family.</text>
</comment>
<keyword evidence="1" id="KW-0732">Signal</keyword>
<accession>A3XIW4</accession>
<reference evidence="5 6" key="1">
    <citation type="journal article" date="2007" name="Nature">
        <title>Light stimulates growth of proteorhodopsin-containing marine Flavobacteria.</title>
        <authorList>
            <person name="Gomez-Consarnau L."/>
            <person name="Gonzalez J.M."/>
            <person name="Coll-Llado M."/>
            <person name="Gourdon P."/>
            <person name="Pascher T."/>
            <person name="Neutze R."/>
            <person name="Pedros-Alio C."/>
            <person name="Pinhassi J."/>
        </authorList>
    </citation>
    <scope>NUCLEOTIDE SEQUENCE [LARGE SCALE GENOMIC DNA]</scope>
    <source>
        <strain evidence="5 6">MED217</strain>
    </source>
</reference>
<dbReference type="Pfam" id="PF02872">
    <property type="entry name" value="5_nucleotid_C"/>
    <property type="match status" value="1"/>
</dbReference>
<dbReference type="eggNOG" id="COG0737">
    <property type="taxonomic scope" value="Bacteria"/>
</dbReference>
<dbReference type="GO" id="GO:0000166">
    <property type="term" value="F:nucleotide binding"/>
    <property type="evidence" value="ECO:0007669"/>
    <property type="project" value="UniProtKB-KW"/>
</dbReference>
<feature type="domain" description="Calcineurin-like phosphoesterase" evidence="3">
    <location>
        <begin position="4"/>
        <end position="216"/>
    </location>
</feature>
<dbReference type="PANTHER" id="PTHR11575:SF24">
    <property type="entry name" value="5'-NUCLEOTIDASE"/>
    <property type="match status" value="1"/>
</dbReference>
<dbReference type="InterPro" id="IPR006179">
    <property type="entry name" value="5_nucleotidase/apyrase"/>
</dbReference>
<keyword evidence="2" id="KW-0547">Nucleotide-binding</keyword>
<dbReference type="SUPFAM" id="SSF56300">
    <property type="entry name" value="Metallo-dependent phosphatases"/>
    <property type="match status" value="1"/>
</dbReference>
<sequence length="475" mass="53126">MKLNVLFINDVHGYLAPHPELFYDETGEIIETAGGYARIASVVKAIREGNPNTLLFDGGDTLYGTKPIVASNGMAMVPILNALNIDALVGHWDFGYGPDQLEKINKQLDFPMLGCNVFTIDGDHFLQPTAMFEKEGVKIGVVGLCSMIIDKVMPEKMSKGLQFTSGVEEVPHHIKELKANDAAIIIVLSHNGFPQDVELLKRVDGIDICLSAHTHNRIYKPIEVNGAKIVQCGCHGAFVGNFTIELEDKKIKICDYEMLKVDDSIPENEAMAQLVNKSLEPYEDMRNKNIGRTKTVLHRYNTLNSTMDELLLKATAHATDTSIVFSNGWRYGAPIPVGSITENDLYNIAPMNPPLSTVELTGKEIKQMLEENLERTFSSDAFKQMGGYVKRVLGLQINMRIENPTGHRIQEIYYNGKHLEMDKTYRVSFITIQGVPKKYGKNRIEHPPKAVEAMKMYLKVHPDFNSDPIGSFRLV</sequence>
<feature type="domain" description="5'-Nucleotidase C-terminal" evidence="4">
    <location>
        <begin position="291"/>
        <end position="427"/>
    </location>
</feature>
<evidence type="ECO:0000313" key="6">
    <source>
        <dbReference type="Proteomes" id="UP000001601"/>
    </source>
</evidence>
<dbReference type="HOGENOM" id="CLU_005854_7_5_10"/>
<dbReference type="STRING" id="398720.MED217_05742"/>
<organism evidence="5 6">
    <name type="scientific">Leeuwenhoekiella blandensis (strain CECT 7118 / CCUG 51940 / KCTC 22103 / MED217)</name>
    <name type="common">Flavobacterium sp. (strain MED217)</name>
    <dbReference type="NCBI Taxonomy" id="398720"/>
    <lineage>
        <taxon>Bacteria</taxon>
        <taxon>Pseudomonadati</taxon>
        <taxon>Bacteroidota</taxon>
        <taxon>Flavobacteriia</taxon>
        <taxon>Flavobacteriales</taxon>
        <taxon>Flavobacteriaceae</taxon>
        <taxon>Leeuwenhoekiella</taxon>
    </lineage>
</organism>
<dbReference type="GO" id="GO:0009166">
    <property type="term" value="P:nucleotide catabolic process"/>
    <property type="evidence" value="ECO:0007669"/>
    <property type="project" value="InterPro"/>
</dbReference>
<dbReference type="GO" id="GO:0030288">
    <property type="term" value="C:outer membrane-bounded periplasmic space"/>
    <property type="evidence" value="ECO:0007669"/>
    <property type="project" value="TreeGrafter"/>
</dbReference>
<dbReference type="PRINTS" id="PR01607">
    <property type="entry name" value="APYRASEFAMLY"/>
</dbReference>
<evidence type="ECO:0000256" key="2">
    <source>
        <dbReference type="RuleBase" id="RU362119"/>
    </source>
</evidence>
<evidence type="ECO:0000256" key="1">
    <source>
        <dbReference type="ARBA" id="ARBA00022729"/>
    </source>
</evidence>
<dbReference type="InterPro" id="IPR036907">
    <property type="entry name" value="5'-Nucleotdase_C_sf"/>
</dbReference>
<dbReference type="Gene3D" id="3.90.780.10">
    <property type="entry name" value="5'-Nucleotidase, C-terminal domain"/>
    <property type="match status" value="1"/>
</dbReference>
<comment type="caution">
    <text evidence="5">The sequence shown here is derived from an EMBL/GenBank/DDBJ whole genome shotgun (WGS) entry which is preliminary data.</text>
</comment>